<sequence length="395" mass="41937">MTRRAKERLRDGSVDDAIDLAGEALEAHCALGDACARAALANAHFVYGEALFRGAQASNTVFGERARANAEASGTKLEDGAKDEATREEDADGTDGDGKDVDDEGEDAAEDGEDDEEEESDMELAWKMLETARVLYEDECPDAPLELADVMETIGELNMEQSQFDAALTDYKAALALLEANLEPTDRRLASALYEISIANQMLEANDDALAANTRAIEICEARIADLKAGTARVSKGARERAGEVVTPEDSIRELEEIMGVASDLKERQLELQELVSADNSTREALRAAFKAIGGAAPPGSAEEESAGFAAPTLATSAPVQAAPVRRVLPAPVRKVEVAPLREAPVKRVEPQQTATPAAAPEAKKMKPTPIEQANKAALLGATPTDAEPNGCPQQ</sequence>
<evidence type="ECO:0000256" key="1">
    <source>
        <dbReference type="ARBA" id="ARBA00004123"/>
    </source>
</evidence>
<evidence type="ECO:0000256" key="3">
    <source>
        <dbReference type="ARBA" id="ARBA00022737"/>
    </source>
</evidence>
<dbReference type="SUPFAM" id="SSF48452">
    <property type="entry name" value="TPR-like"/>
    <property type="match status" value="1"/>
</dbReference>
<organism evidence="9 10">
    <name type="scientific">Ostreococcus tauri</name>
    <name type="common">Marine green alga</name>
    <dbReference type="NCBI Taxonomy" id="70448"/>
    <lineage>
        <taxon>Eukaryota</taxon>
        <taxon>Viridiplantae</taxon>
        <taxon>Chlorophyta</taxon>
        <taxon>Mamiellophyceae</taxon>
        <taxon>Mamiellales</taxon>
        <taxon>Bathycoccaceae</taxon>
        <taxon>Ostreococcus</taxon>
    </lineage>
</organism>
<evidence type="ECO:0000256" key="5">
    <source>
        <dbReference type="ARBA" id="ARBA00023242"/>
    </source>
</evidence>
<feature type="region of interest" description="Disordered" evidence="7">
    <location>
        <begin position="67"/>
        <end position="121"/>
    </location>
</feature>
<dbReference type="EMBL" id="CAID01000008">
    <property type="protein sequence ID" value="CEG01334.1"/>
    <property type="molecule type" value="Genomic_DNA"/>
</dbReference>
<dbReference type="GO" id="GO:0006335">
    <property type="term" value="P:DNA replication-dependent chromatin assembly"/>
    <property type="evidence" value="ECO:0007669"/>
    <property type="project" value="TreeGrafter"/>
</dbReference>
<accession>A0A090M899</accession>
<evidence type="ECO:0000259" key="8">
    <source>
        <dbReference type="Pfam" id="PF10516"/>
    </source>
</evidence>
<reference evidence="10" key="1">
    <citation type="journal article" date="2006" name="Proc. Natl. Acad. Sci. U.S.A.">
        <title>Genome analysis of the smallest free-living eukaryote Ostreococcus tauri unveils many unique features.</title>
        <authorList>
            <person name="Derelle E."/>
            <person name="Ferraz C."/>
            <person name="Rombauts S."/>
            <person name="Rouze P."/>
            <person name="Worden A.Z."/>
            <person name="Robbens S."/>
            <person name="Partensky F."/>
            <person name="Degroeve S."/>
            <person name="Echeynie S."/>
            <person name="Cooke R."/>
            <person name="Saeys Y."/>
            <person name="Wuyts J."/>
            <person name="Jabbari K."/>
            <person name="Bowler C."/>
            <person name="Panaud O."/>
            <person name="Piegu B."/>
            <person name="Ball S.G."/>
            <person name="Ral J.-P."/>
            <person name="Bouget F.-Y."/>
            <person name="Piganeau G."/>
            <person name="De Baets B."/>
            <person name="Picard A."/>
            <person name="Delseny M."/>
            <person name="Demaille J."/>
            <person name="Van de Peer Y."/>
            <person name="Moreau H."/>
        </authorList>
    </citation>
    <scope>NUCLEOTIDE SEQUENCE [LARGE SCALE GENOMIC DNA]</scope>
    <source>
        <strain evidence="10">OTTH 0595 / CCAP 157/2 / RCC745</strain>
    </source>
</reference>
<dbReference type="InterPro" id="IPR019544">
    <property type="entry name" value="Tetratricopeptide_SHNi-TPR_dom"/>
</dbReference>
<keyword evidence="5" id="KW-0539">Nucleus</keyword>
<comment type="subcellular location">
    <subcellularLocation>
        <location evidence="1">Nucleus</location>
    </subcellularLocation>
</comment>
<evidence type="ECO:0000313" key="10">
    <source>
        <dbReference type="Proteomes" id="UP000009170"/>
    </source>
</evidence>
<dbReference type="GeneID" id="9831555"/>
<evidence type="ECO:0000256" key="4">
    <source>
        <dbReference type="ARBA" id="ARBA00022803"/>
    </source>
</evidence>
<dbReference type="AlphaFoldDB" id="A0A090M899"/>
<dbReference type="STRING" id="70448.A0A090M899"/>
<dbReference type="FunCoup" id="A0A090M899">
    <property type="interactions" value="1527"/>
</dbReference>
<evidence type="ECO:0000256" key="2">
    <source>
        <dbReference type="ARBA" id="ARBA00008402"/>
    </source>
</evidence>
<feature type="domain" description="Tetratricopeptide SHNi-TPR" evidence="8">
    <location>
        <begin position="148"/>
        <end position="185"/>
    </location>
</feature>
<reference evidence="9 10" key="2">
    <citation type="journal article" date="2014" name="BMC Genomics">
        <title>An improved genome of the model marine alga Ostreococcus tauri unfolds by assessing Illumina de novo assemblies.</title>
        <authorList>
            <person name="Blanc-Mathieu R."/>
            <person name="Verhelst B."/>
            <person name="Derelle E."/>
            <person name="Rombauts S."/>
            <person name="Bouget F.Y."/>
            <person name="Carre I."/>
            <person name="Chateau A."/>
            <person name="Eyre-Walker A."/>
            <person name="Grimsley N."/>
            <person name="Moreau H."/>
            <person name="Piegu B."/>
            <person name="Rivals E."/>
            <person name="Schackwitz W."/>
            <person name="Van de Peer Y."/>
            <person name="Piganeau G."/>
        </authorList>
    </citation>
    <scope>NUCLEOTIDE SEQUENCE [LARGE SCALE GENOMIC DNA]</scope>
    <source>
        <strain evidence="10">OTTH 0595 / CCAP 157/2 / RCC745</strain>
    </source>
</reference>
<feature type="compositionally biased region" description="Acidic residues" evidence="7">
    <location>
        <begin position="86"/>
        <end position="121"/>
    </location>
</feature>
<dbReference type="GO" id="GO:0034080">
    <property type="term" value="P:CENP-A containing chromatin assembly"/>
    <property type="evidence" value="ECO:0007669"/>
    <property type="project" value="TreeGrafter"/>
</dbReference>
<evidence type="ECO:0000256" key="7">
    <source>
        <dbReference type="SAM" id="MobiDB-lite"/>
    </source>
</evidence>
<dbReference type="GO" id="GO:0042393">
    <property type="term" value="F:histone binding"/>
    <property type="evidence" value="ECO:0007669"/>
    <property type="project" value="TreeGrafter"/>
</dbReference>
<name>A0A090M899_OSTTA</name>
<dbReference type="Pfam" id="PF10516">
    <property type="entry name" value="SHNi-TPR"/>
    <property type="match status" value="1"/>
</dbReference>
<feature type="compositionally biased region" description="Low complexity" evidence="7">
    <location>
        <begin position="351"/>
        <end position="361"/>
    </location>
</feature>
<dbReference type="Proteomes" id="UP000009170">
    <property type="component" value="Unassembled WGS sequence"/>
</dbReference>
<evidence type="ECO:0000313" key="9">
    <source>
        <dbReference type="EMBL" id="CEG01334.1"/>
    </source>
</evidence>
<comment type="similarity">
    <text evidence="2">Belongs to the NASP family.</text>
</comment>
<dbReference type="InterPro" id="IPR011990">
    <property type="entry name" value="TPR-like_helical_dom_sf"/>
</dbReference>
<keyword evidence="3" id="KW-0677">Repeat</keyword>
<feature type="compositionally biased region" description="Basic and acidic residues" evidence="7">
    <location>
        <begin position="76"/>
        <end position="85"/>
    </location>
</feature>
<gene>
    <name evidence="9" type="ORF">OT_ostta08g00310</name>
</gene>
<dbReference type="GO" id="GO:0005654">
    <property type="term" value="C:nucleoplasm"/>
    <property type="evidence" value="ECO:0007669"/>
    <property type="project" value="TreeGrafter"/>
</dbReference>
<dbReference type="PANTHER" id="PTHR15081">
    <property type="entry name" value="NUCLEAR AUTOANTIGENIC SPERM PROTEIN NASP -RELATED"/>
    <property type="match status" value="1"/>
</dbReference>
<dbReference type="Gene3D" id="1.25.40.10">
    <property type="entry name" value="Tetratricopeptide repeat domain"/>
    <property type="match status" value="1"/>
</dbReference>
<dbReference type="PROSITE" id="PS50005">
    <property type="entry name" value="TPR"/>
    <property type="match status" value="1"/>
</dbReference>
<dbReference type="KEGG" id="ota:OT_ostta08g00310"/>
<feature type="region of interest" description="Disordered" evidence="7">
    <location>
        <begin position="341"/>
        <end position="395"/>
    </location>
</feature>
<dbReference type="RefSeq" id="XP_022840895.1">
    <property type="nucleotide sequence ID" value="XM_022983478.1"/>
</dbReference>
<dbReference type="InterPro" id="IPR051730">
    <property type="entry name" value="NASP-like"/>
</dbReference>
<keyword evidence="4 6" id="KW-0802">TPR repeat</keyword>
<protein>
    <submittedName>
        <fullName evidence="9">Tetratricopeptide, SHNi-TPR domain</fullName>
    </submittedName>
</protein>
<keyword evidence="10" id="KW-1185">Reference proteome</keyword>
<evidence type="ECO:0000256" key="6">
    <source>
        <dbReference type="PROSITE-ProRule" id="PRU00339"/>
    </source>
</evidence>
<dbReference type="InParanoid" id="A0A090M899"/>
<dbReference type="OrthoDB" id="5587616at2759"/>
<dbReference type="InterPro" id="IPR019734">
    <property type="entry name" value="TPR_rpt"/>
</dbReference>
<comment type="caution">
    <text evidence="9">The sequence shown here is derived from an EMBL/GenBank/DDBJ whole genome shotgun (WGS) entry which is preliminary data.</text>
</comment>
<feature type="repeat" description="TPR" evidence="6">
    <location>
        <begin position="148"/>
        <end position="181"/>
    </location>
</feature>
<proteinExistence type="inferred from homology"/>
<dbReference type="PANTHER" id="PTHR15081:SF1">
    <property type="entry name" value="NUCLEAR AUTOANTIGENIC SPERM PROTEIN"/>
    <property type="match status" value="1"/>
</dbReference>